<comment type="subunit">
    <text evidence="6">Heterotrimer.</text>
</comment>
<evidence type="ECO:0000256" key="7">
    <source>
        <dbReference type="SAM" id="MobiDB-lite"/>
    </source>
</evidence>
<keyword evidence="3 6" id="KW-0238">DNA-binding</keyword>
<feature type="region of interest" description="Disordered" evidence="7">
    <location>
        <begin position="1"/>
        <end position="21"/>
    </location>
</feature>
<evidence type="ECO:0000256" key="4">
    <source>
        <dbReference type="ARBA" id="ARBA00023163"/>
    </source>
</evidence>
<dbReference type="GO" id="GO:0003677">
    <property type="term" value="F:DNA binding"/>
    <property type="evidence" value="ECO:0007669"/>
    <property type="project" value="UniProtKB-KW"/>
</dbReference>
<gene>
    <name evidence="8" type="ORF">RHS03_05242</name>
</gene>
<comment type="function">
    <text evidence="6">Component of the sequence-specific heterotrimeric transcription factor (NF-Y) which specifically recognizes a 5'-CCAAT-3' box motif found in the promoters of its target genes.</text>
</comment>
<evidence type="ECO:0000313" key="8">
    <source>
        <dbReference type="EMBL" id="KAF8706284.1"/>
    </source>
</evidence>
<comment type="similarity">
    <text evidence="6">Belongs to the NFYA/HAP2 subunit family.</text>
</comment>
<dbReference type="Pfam" id="PF02045">
    <property type="entry name" value="CBFB_NFYA"/>
    <property type="match status" value="1"/>
</dbReference>
<feature type="region of interest" description="Disordered" evidence="7">
    <location>
        <begin position="82"/>
        <end position="140"/>
    </location>
</feature>
<evidence type="ECO:0000256" key="6">
    <source>
        <dbReference type="RuleBase" id="RU367155"/>
    </source>
</evidence>
<dbReference type="GO" id="GO:0005634">
    <property type="term" value="C:nucleus"/>
    <property type="evidence" value="ECO:0007669"/>
    <property type="project" value="UniProtKB-SubCell"/>
</dbReference>
<dbReference type="GO" id="GO:0003700">
    <property type="term" value="F:DNA-binding transcription factor activity"/>
    <property type="evidence" value="ECO:0007669"/>
    <property type="project" value="UniProtKB-UniRule"/>
</dbReference>
<protein>
    <recommendedName>
        <fullName evidence="6">Transcriptional activator HAP2</fullName>
    </recommendedName>
</protein>
<dbReference type="AlphaFoldDB" id="A0A8H7LUI3"/>
<dbReference type="Proteomes" id="UP000602905">
    <property type="component" value="Unassembled WGS sequence"/>
</dbReference>
<dbReference type="PROSITE" id="PS51152">
    <property type="entry name" value="NFYA_HAP2_2"/>
    <property type="match status" value="1"/>
</dbReference>
<dbReference type="EMBL" id="JACYCD010000052">
    <property type="protein sequence ID" value="KAF8706284.1"/>
    <property type="molecule type" value="Genomic_DNA"/>
</dbReference>
<dbReference type="OrthoDB" id="1097733at2759"/>
<feature type="non-terminal residue" evidence="8">
    <location>
        <position position="1"/>
    </location>
</feature>
<name>A0A8H7LUI3_9AGAM</name>
<evidence type="ECO:0000256" key="2">
    <source>
        <dbReference type="ARBA" id="ARBA00023015"/>
    </source>
</evidence>
<proteinExistence type="inferred from homology"/>
<feature type="compositionally biased region" description="Pro residues" evidence="7">
    <location>
        <begin position="91"/>
        <end position="101"/>
    </location>
</feature>
<evidence type="ECO:0000256" key="3">
    <source>
        <dbReference type="ARBA" id="ARBA00023125"/>
    </source>
</evidence>
<comment type="subcellular location">
    <subcellularLocation>
        <location evidence="1 6">Nucleus</location>
    </subcellularLocation>
</comment>
<sequence length="300" mass="32355">MASQDGANRMASLDGANHDGAGQALFGFGTYNPSLALPHSHPHLPPHSHLPLDPNLIPLYATNKPRQPTATVAVSDLEYPQDQYPPQQEYVPPPGPPPAPAPATFQPEPPSVSTADSVGSTSPTAAEQDDEHEVLDEEPLYVNAKQYHRILKRRSARARLEEVHRLSKERKPYLHESRHKHAMRRPRGPGGRFLTAEEIAALESKGGAQPGTNPAPSPPNFGTITCGPTNAVSPDSRHPSKHAPTQCLGSYRTATGDPDVPTCTPFSNAILPSLVCLSPHGAIYIPIKRPKSLYEPITLV</sequence>
<evidence type="ECO:0000313" key="9">
    <source>
        <dbReference type="Proteomes" id="UP000602905"/>
    </source>
</evidence>
<dbReference type="PRINTS" id="PR00616">
    <property type="entry name" value="CCAATSUBUNTB"/>
</dbReference>
<reference evidence="8" key="1">
    <citation type="submission" date="2020-09" db="EMBL/GenBank/DDBJ databases">
        <title>Comparative genome analyses of four rice-infecting Rhizoctonia solani isolates reveal extensive enrichment of homogalacturonan modification genes.</title>
        <authorList>
            <person name="Lee D.-Y."/>
            <person name="Jeon J."/>
            <person name="Kim K.-T."/>
            <person name="Cheong K."/>
            <person name="Song H."/>
            <person name="Choi G."/>
            <person name="Ko J."/>
            <person name="Opiyo S.O."/>
            <person name="Zuo S."/>
            <person name="Madhav S."/>
            <person name="Lee Y.-H."/>
            <person name="Wang G.-L."/>
        </authorList>
    </citation>
    <scope>NUCLEOTIDE SEQUENCE</scope>
    <source>
        <strain evidence="8">AG1-IA WGL</strain>
    </source>
</reference>
<accession>A0A8H7LUI3</accession>
<evidence type="ECO:0000256" key="1">
    <source>
        <dbReference type="ARBA" id="ARBA00004123"/>
    </source>
</evidence>
<feature type="compositionally biased region" description="Polar residues" evidence="7">
    <location>
        <begin position="111"/>
        <end position="125"/>
    </location>
</feature>
<keyword evidence="2 6" id="KW-0805">Transcription regulation</keyword>
<keyword evidence="5 6" id="KW-0539">Nucleus</keyword>
<dbReference type="SMART" id="SM00521">
    <property type="entry name" value="CBF"/>
    <property type="match status" value="1"/>
</dbReference>
<evidence type="ECO:0000256" key="5">
    <source>
        <dbReference type="ARBA" id="ARBA00023242"/>
    </source>
</evidence>
<dbReference type="PANTHER" id="PTHR12632">
    <property type="entry name" value="TRANSCRIPTION FACTOR NF-Y ALPHA-RELATED"/>
    <property type="match status" value="1"/>
</dbReference>
<feature type="compositionally biased region" description="Acidic residues" evidence="7">
    <location>
        <begin position="127"/>
        <end position="139"/>
    </location>
</feature>
<organism evidence="8 9">
    <name type="scientific">Rhizoctonia solani</name>
    <dbReference type="NCBI Taxonomy" id="456999"/>
    <lineage>
        <taxon>Eukaryota</taxon>
        <taxon>Fungi</taxon>
        <taxon>Dikarya</taxon>
        <taxon>Basidiomycota</taxon>
        <taxon>Agaricomycotina</taxon>
        <taxon>Agaricomycetes</taxon>
        <taxon>Cantharellales</taxon>
        <taxon>Ceratobasidiaceae</taxon>
        <taxon>Rhizoctonia</taxon>
    </lineage>
</organism>
<keyword evidence="4 6" id="KW-0804">Transcription</keyword>
<dbReference type="Gene3D" id="6.10.250.2430">
    <property type="match status" value="1"/>
</dbReference>
<comment type="caution">
    <text evidence="8">The sequence shown here is derived from an EMBL/GenBank/DDBJ whole genome shotgun (WGS) entry which is preliminary data.</text>
</comment>
<dbReference type="InterPro" id="IPR001289">
    <property type="entry name" value="NFYA"/>
</dbReference>